<reference evidence="1 2" key="1">
    <citation type="submission" date="2014-04" db="EMBL/GenBank/DDBJ databases">
        <title>Evolutionary Origins and Diversification of the Mycorrhizal Mutualists.</title>
        <authorList>
            <consortium name="DOE Joint Genome Institute"/>
            <consortium name="Mycorrhizal Genomics Consortium"/>
            <person name="Kohler A."/>
            <person name="Kuo A."/>
            <person name="Nagy L.G."/>
            <person name="Floudas D."/>
            <person name="Copeland A."/>
            <person name="Barry K.W."/>
            <person name="Cichocki N."/>
            <person name="Veneault-Fourrey C."/>
            <person name="LaButti K."/>
            <person name="Lindquist E.A."/>
            <person name="Lipzen A."/>
            <person name="Lundell T."/>
            <person name="Morin E."/>
            <person name="Murat C."/>
            <person name="Riley R."/>
            <person name="Ohm R."/>
            <person name="Sun H."/>
            <person name="Tunlid A."/>
            <person name="Henrissat B."/>
            <person name="Grigoriev I.V."/>
            <person name="Hibbett D.S."/>
            <person name="Martin F."/>
        </authorList>
    </citation>
    <scope>NUCLEOTIDE SEQUENCE [LARGE SCALE GENOMIC DNA]</scope>
    <source>
        <strain evidence="1 2">Koide BX008</strain>
    </source>
</reference>
<keyword evidence="2" id="KW-1185">Reference proteome</keyword>
<organism evidence="1 2">
    <name type="scientific">Amanita muscaria (strain Koide BX008)</name>
    <dbReference type="NCBI Taxonomy" id="946122"/>
    <lineage>
        <taxon>Eukaryota</taxon>
        <taxon>Fungi</taxon>
        <taxon>Dikarya</taxon>
        <taxon>Basidiomycota</taxon>
        <taxon>Agaricomycotina</taxon>
        <taxon>Agaricomycetes</taxon>
        <taxon>Agaricomycetidae</taxon>
        <taxon>Agaricales</taxon>
        <taxon>Pluteineae</taxon>
        <taxon>Amanitaceae</taxon>
        <taxon>Amanita</taxon>
    </lineage>
</organism>
<dbReference type="AlphaFoldDB" id="A0A0C2X0B5"/>
<evidence type="ECO:0000313" key="2">
    <source>
        <dbReference type="Proteomes" id="UP000054549"/>
    </source>
</evidence>
<gene>
    <name evidence="1" type="ORF">M378DRAFT_755983</name>
</gene>
<name>A0A0C2X0B5_AMAMK</name>
<proteinExistence type="predicted"/>
<dbReference type="Proteomes" id="UP000054549">
    <property type="component" value="Unassembled WGS sequence"/>
</dbReference>
<accession>A0A0C2X0B5</accession>
<sequence length="84" mass="9588">MDKFNAALHGVHYGETLFYDCSTVILEASLPFRSMDSCRIYQNGETPLPPLRPHCLSPSYMRSVHCFSLIYRKCGFWLAISSPI</sequence>
<protein>
    <submittedName>
        <fullName evidence="1">Uncharacterized protein</fullName>
    </submittedName>
</protein>
<dbReference type="EMBL" id="KN818269">
    <property type="protein sequence ID" value="KIL62561.1"/>
    <property type="molecule type" value="Genomic_DNA"/>
</dbReference>
<evidence type="ECO:0000313" key="1">
    <source>
        <dbReference type="EMBL" id="KIL62561.1"/>
    </source>
</evidence>
<dbReference type="HOGENOM" id="CLU_2526978_0_0_1"/>
<dbReference type="InParanoid" id="A0A0C2X0B5"/>